<evidence type="ECO:0000256" key="1">
    <source>
        <dbReference type="SAM" id="MobiDB-lite"/>
    </source>
</evidence>
<evidence type="ECO:0000313" key="2">
    <source>
        <dbReference type="EMBL" id="PON75870.1"/>
    </source>
</evidence>
<proteinExistence type="predicted"/>
<dbReference type="PANTHER" id="PTHR35317:SF28">
    <property type="entry name" value="ZINC FINGER, CCHC-TYPE, RIBONUCLEASE H-LIKE DOMAIN, GAG-PRE-INTEGRASE DOMAIN PROTEIN-RELATED"/>
    <property type="match status" value="1"/>
</dbReference>
<evidence type="ECO:0000313" key="3">
    <source>
        <dbReference type="Proteomes" id="UP000237105"/>
    </source>
</evidence>
<dbReference type="PANTHER" id="PTHR35317">
    <property type="entry name" value="OS04G0629600 PROTEIN"/>
    <property type="match status" value="1"/>
</dbReference>
<dbReference type="STRING" id="3476.A0A2P5DRF4"/>
<evidence type="ECO:0008006" key="4">
    <source>
        <dbReference type="Google" id="ProtNLM"/>
    </source>
</evidence>
<dbReference type="Proteomes" id="UP000237105">
    <property type="component" value="Unassembled WGS sequence"/>
</dbReference>
<protein>
    <recommendedName>
        <fullName evidence="4">UBN2 domain-containing protein</fullName>
    </recommendedName>
</protein>
<dbReference type="AlphaFoldDB" id="A0A2P5DRF4"/>
<feature type="compositionally biased region" description="Gly residues" evidence="1">
    <location>
        <begin position="213"/>
        <end position="223"/>
    </location>
</feature>
<dbReference type="Pfam" id="PF14223">
    <property type="entry name" value="Retrotran_gag_2"/>
    <property type="match status" value="1"/>
</dbReference>
<feature type="region of interest" description="Disordered" evidence="1">
    <location>
        <begin position="191"/>
        <end position="237"/>
    </location>
</feature>
<organism evidence="2 3">
    <name type="scientific">Parasponia andersonii</name>
    <name type="common">Sponia andersonii</name>
    <dbReference type="NCBI Taxonomy" id="3476"/>
    <lineage>
        <taxon>Eukaryota</taxon>
        <taxon>Viridiplantae</taxon>
        <taxon>Streptophyta</taxon>
        <taxon>Embryophyta</taxon>
        <taxon>Tracheophyta</taxon>
        <taxon>Spermatophyta</taxon>
        <taxon>Magnoliopsida</taxon>
        <taxon>eudicotyledons</taxon>
        <taxon>Gunneridae</taxon>
        <taxon>Pentapetalae</taxon>
        <taxon>rosids</taxon>
        <taxon>fabids</taxon>
        <taxon>Rosales</taxon>
        <taxon>Cannabaceae</taxon>
        <taxon>Parasponia</taxon>
    </lineage>
</organism>
<accession>A0A2P5DRF4</accession>
<dbReference type="OrthoDB" id="8063676at2759"/>
<keyword evidence="3" id="KW-1185">Reference proteome</keyword>
<sequence>MKVLLRAHDVWEVIEKGYEEPRDEATLSSTQKDSLKDSKKRDKKALFLIYQTLDDDGFEKISSATSTKEAWEKLQISYKGEEKVKKVCLQTLRGEFDLLYMTETELIFDYFSRVLTISNQMNRNGEKLKNITIMEKILRSLDPKFENIVTVIEETKDLRAMTIEQLLGSLQAHEEKKKKTQNFNEQLLKTQLQEKKEDSSNGRGRGRSRGQGKGHGCGRGGRGCFNNNYENEDRQKV</sequence>
<name>A0A2P5DRF4_PARAD</name>
<dbReference type="EMBL" id="JXTB01000021">
    <property type="protein sequence ID" value="PON75870.1"/>
    <property type="molecule type" value="Genomic_DNA"/>
</dbReference>
<comment type="caution">
    <text evidence="2">The sequence shown here is derived from an EMBL/GenBank/DDBJ whole genome shotgun (WGS) entry which is preliminary data.</text>
</comment>
<gene>
    <name evidence="2" type="ORF">PanWU01x14_038210</name>
</gene>
<reference evidence="3" key="1">
    <citation type="submission" date="2016-06" db="EMBL/GenBank/DDBJ databases">
        <title>Parallel loss of symbiosis genes in relatives of nitrogen-fixing non-legume Parasponia.</title>
        <authorList>
            <person name="Van Velzen R."/>
            <person name="Holmer R."/>
            <person name="Bu F."/>
            <person name="Rutten L."/>
            <person name="Van Zeijl A."/>
            <person name="Liu W."/>
            <person name="Santuari L."/>
            <person name="Cao Q."/>
            <person name="Sharma T."/>
            <person name="Shen D."/>
            <person name="Roswanjaya Y."/>
            <person name="Wardhani T."/>
            <person name="Kalhor M.S."/>
            <person name="Jansen J."/>
            <person name="Van den Hoogen J."/>
            <person name="Gungor B."/>
            <person name="Hartog M."/>
            <person name="Hontelez J."/>
            <person name="Verver J."/>
            <person name="Yang W.-C."/>
            <person name="Schijlen E."/>
            <person name="Repin R."/>
            <person name="Schilthuizen M."/>
            <person name="Schranz E."/>
            <person name="Heidstra R."/>
            <person name="Miyata K."/>
            <person name="Fedorova E."/>
            <person name="Kohlen W."/>
            <person name="Bisseling T."/>
            <person name="Smit S."/>
            <person name="Geurts R."/>
        </authorList>
    </citation>
    <scope>NUCLEOTIDE SEQUENCE [LARGE SCALE GENOMIC DNA]</scope>
    <source>
        <strain evidence="3">cv. WU1-14</strain>
    </source>
</reference>